<dbReference type="AlphaFoldDB" id="H5SIQ6"/>
<reference evidence="3" key="2">
    <citation type="journal article" date="2012" name="PLoS ONE">
        <title>A Deeply Branching Thermophilic Bacterium with an Ancient Acetyl-CoA Pathway Dominates a Subsurface Ecosystem.</title>
        <authorList>
            <person name="Takami H."/>
            <person name="Noguchi H."/>
            <person name="Takaki Y."/>
            <person name="Uchiyama I."/>
            <person name="Toyoda A."/>
            <person name="Nishi S."/>
            <person name="Chee G.-J."/>
            <person name="Arai W."/>
            <person name="Nunoura T."/>
            <person name="Itoh T."/>
            <person name="Hattori M."/>
            <person name="Takai K."/>
        </authorList>
    </citation>
    <scope>NUCLEOTIDE SEQUENCE</scope>
</reference>
<keyword evidence="1" id="KW-0472">Membrane</keyword>
<accession>H5SIQ6</accession>
<feature type="transmembrane region" description="Helical" evidence="1">
    <location>
        <begin position="47"/>
        <end position="67"/>
    </location>
</feature>
<evidence type="ECO:0000259" key="2">
    <source>
        <dbReference type="Pfam" id="PF04389"/>
    </source>
</evidence>
<feature type="transmembrane region" description="Helical" evidence="1">
    <location>
        <begin position="73"/>
        <end position="94"/>
    </location>
</feature>
<dbReference type="Gene3D" id="3.40.630.10">
    <property type="entry name" value="Zn peptidases"/>
    <property type="match status" value="1"/>
</dbReference>
<feature type="transmembrane region" description="Helical" evidence="1">
    <location>
        <begin position="150"/>
        <end position="171"/>
    </location>
</feature>
<keyword evidence="1" id="KW-1133">Transmembrane helix</keyword>
<evidence type="ECO:0000313" key="3">
    <source>
        <dbReference type="EMBL" id="BAL56042.1"/>
    </source>
</evidence>
<dbReference type="SUPFAM" id="SSF53187">
    <property type="entry name" value="Zn-dependent exopeptidases"/>
    <property type="match status" value="1"/>
</dbReference>
<organism evidence="3">
    <name type="scientific">uncultured prokaryote</name>
    <dbReference type="NCBI Taxonomy" id="198431"/>
    <lineage>
        <taxon>unclassified sequences</taxon>
        <taxon>environmental samples</taxon>
    </lineage>
</organism>
<dbReference type="PANTHER" id="PTHR12147">
    <property type="entry name" value="METALLOPEPTIDASE M28 FAMILY MEMBER"/>
    <property type="match status" value="1"/>
</dbReference>
<proteinExistence type="predicted"/>
<keyword evidence="1" id="KW-0812">Transmembrane</keyword>
<feature type="transmembrane region" description="Helical" evidence="1">
    <location>
        <begin position="177"/>
        <end position="196"/>
    </location>
</feature>
<sequence>MRALAEGIGPRGSTTPGEAQAADYARRALESVGLQAWVEPFTSARSAWWPAALAAALSLIAEGIFWFGGQTGAWIAAGLQALAFVSGLLELNFISNPLRWVLPKGPSQNVIAIIPPSGPIERQVVLIGHLDSHRTPFIFGSTARLRAFRLLTLLGLLSFIANLGLYIVVAATGNRMWAPWTLGPAFILLLVVLVTLQADFTPYTPGANDNASGAALVLALAERLTRQPLSRTRVWAVCSGCEEVGCYGAAAFVARHRQELGGACFLVIDSVGGGDLCYITREAMSLPYHSDPGLIALAGEIARRRPELGAQPRVFTTAYTEGAIGVKAGLRTLTLLGLTSDGFVPNWHRLTDTPDRVDPAMLARTEAFVWELLQAIDRGE</sequence>
<reference evidence="3" key="1">
    <citation type="journal article" date="2005" name="Environ. Microbiol.">
        <title>Genetic and functional properties of uncultivated thermophilic crenarchaeotes from a subsurface gold mine as revealed by analysis of genome fragments.</title>
        <authorList>
            <person name="Nunoura T."/>
            <person name="Hirayama H."/>
            <person name="Takami H."/>
            <person name="Oida H."/>
            <person name="Nishi S."/>
            <person name="Shimamura S."/>
            <person name="Suzuki Y."/>
            <person name="Inagaki F."/>
            <person name="Takai K."/>
            <person name="Nealson K.H."/>
            <person name="Horikoshi K."/>
        </authorList>
    </citation>
    <scope>NUCLEOTIDE SEQUENCE</scope>
</reference>
<dbReference type="InterPro" id="IPR007484">
    <property type="entry name" value="Peptidase_M28"/>
</dbReference>
<dbReference type="PANTHER" id="PTHR12147:SF26">
    <property type="entry name" value="PEPTIDASE M28 DOMAIN-CONTAINING PROTEIN"/>
    <property type="match status" value="1"/>
</dbReference>
<dbReference type="GO" id="GO:0008235">
    <property type="term" value="F:metalloexopeptidase activity"/>
    <property type="evidence" value="ECO:0007669"/>
    <property type="project" value="InterPro"/>
</dbReference>
<feature type="domain" description="Peptidase M28" evidence="2">
    <location>
        <begin position="199"/>
        <end position="371"/>
    </location>
</feature>
<dbReference type="GO" id="GO:0006508">
    <property type="term" value="P:proteolysis"/>
    <property type="evidence" value="ECO:0007669"/>
    <property type="project" value="InterPro"/>
</dbReference>
<dbReference type="Pfam" id="PF04389">
    <property type="entry name" value="Peptidase_M28"/>
    <property type="match status" value="1"/>
</dbReference>
<protein>
    <submittedName>
        <fullName evidence="3">Hypothetical conserved protein</fullName>
    </submittedName>
</protein>
<dbReference type="EMBL" id="AP011736">
    <property type="protein sequence ID" value="BAL56042.1"/>
    <property type="molecule type" value="Genomic_DNA"/>
</dbReference>
<evidence type="ECO:0000256" key="1">
    <source>
        <dbReference type="SAM" id="Phobius"/>
    </source>
</evidence>
<dbReference type="InterPro" id="IPR045175">
    <property type="entry name" value="M28_fam"/>
</dbReference>
<gene>
    <name evidence="3" type="ORF">HGMM_F34B05C16</name>
</gene>
<name>H5SIQ6_9ZZZZ</name>